<proteinExistence type="predicted"/>
<accession>A0ABZ0ZN24</accession>
<dbReference type="SMART" id="SM00418">
    <property type="entry name" value="HTH_ARSR"/>
    <property type="match status" value="1"/>
</dbReference>
<dbReference type="InterPro" id="IPR036390">
    <property type="entry name" value="WH_DNA-bd_sf"/>
</dbReference>
<reference evidence="3" key="1">
    <citation type="submission" date="2023-12" db="EMBL/GenBank/DDBJ databases">
        <title>Novel species in genus Nocardioides.</title>
        <authorList>
            <person name="Zhou H."/>
        </authorList>
    </citation>
    <scope>NUCLEOTIDE SEQUENCE [LARGE SCALE GENOMIC DNA]</scope>
    <source>
        <strain evidence="3">HM61</strain>
    </source>
</reference>
<dbReference type="Proteomes" id="UP001327225">
    <property type="component" value="Chromosome"/>
</dbReference>
<keyword evidence="3" id="KW-1185">Reference proteome</keyword>
<sequence>MVPEHSELAVLRALGSTVRQAILEQLGQGPATSAMLARALDSNTGVTSYHLRELAKAGLVERDVTRGRAQYWRTVAGDVRFRDPQDSSAPALAQSVIDLRLAGLAASVDGYLRRDDLSPAWRDAALFSQATLTLAPEELAELARAYLELVGHWTDAARDRSAVADHRAVRLALFAFPTDGTAPDPKE</sequence>
<evidence type="ECO:0000313" key="3">
    <source>
        <dbReference type="Proteomes" id="UP001327225"/>
    </source>
</evidence>
<dbReference type="CDD" id="cd00090">
    <property type="entry name" value="HTH_ARSR"/>
    <property type="match status" value="1"/>
</dbReference>
<evidence type="ECO:0000313" key="2">
    <source>
        <dbReference type="EMBL" id="WQQ25171.1"/>
    </source>
</evidence>
<dbReference type="RefSeq" id="WP_322936649.1">
    <property type="nucleotide sequence ID" value="NZ_CP141059.1"/>
</dbReference>
<dbReference type="InterPro" id="IPR011991">
    <property type="entry name" value="ArsR-like_HTH"/>
</dbReference>
<evidence type="ECO:0000259" key="1">
    <source>
        <dbReference type="SMART" id="SM00418"/>
    </source>
</evidence>
<dbReference type="InterPro" id="IPR001845">
    <property type="entry name" value="HTH_ArsR_DNA-bd_dom"/>
</dbReference>
<feature type="domain" description="HTH arsR-type" evidence="1">
    <location>
        <begin position="9"/>
        <end position="84"/>
    </location>
</feature>
<dbReference type="Gene3D" id="6.10.140.2180">
    <property type="match status" value="1"/>
</dbReference>
<protein>
    <submittedName>
        <fullName evidence="2">Winged helix-turn-helix domain-containing protein</fullName>
    </submittedName>
</protein>
<organism evidence="2 3">
    <name type="scientific">Nocardioides bizhenqiangii</name>
    <dbReference type="NCBI Taxonomy" id="3095076"/>
    <lineage>
        <taxon>Bacteria</taxon>
        <taxon>Bacillati</taxon>
        <taxon>Actinomycetota</taxon>
        <taxon>Actinomycetes</taxon>
        <taxon>Propionibacteriales</taxon>
        <taxon>Nocardioidaceae</taxon>
        <taxon>Nocardioides</taxon>
    </lineage>
</organism>
<name>A0ABZ0ZN24_9ACTN</name>
<dbReference type="InterPro" id="IPR036388">
    <property type="entry name" value="WH-like_DNA-bd_sf"/>
</dbReference>
<dbReference type="Pfam" id="PF12840">
    <property type="entry name" value="HTH_20"/>
    <property type="match status" value="1"/>
</dbReference>
<dbReference type="SUPFAM" id="SSF46785">
    <property type="entry name" value="Winged helix' DNA-binding domain"/>
    <property type="match status" value="1"/>
</dbReference>
<gene>
    <name evidence="2" type="ORF">SHK19_14495</name>
</gene>
<dbReference type="Gene3D" id="1.10.10.10">
    <property type="entry name" value="Winged helix-like DNA-binding domain superfamily/Winged helix DNA-binding domain"/>
    <property type="match status" value="1"/>
</dbReference>
<dbReference type="EMBL" id="CP141059">
    <property type="protein sequence ID" value="WQQ25171.1"/>
    <property type="molecule type" value="Genomic_DNA"/>
</dbReference>